<dbReference type="Proteomes" id="UP000479043">
    <property type="component" value="Unassembled WGS sequence"/>
</dbReference>
<evidence type="ECO:0000256" key="2">
    <source>
        <dbReference type="ARBA" id="ARBA00023015"/>
    </source>
</evidence>
<proteinExistence type="inferred from homology"/>
<keyword evidence="3" id="KW-0238">DNA-binding</keyword>
<keyword evidence="4" id="KW-0804">Transcription</keyword>
<dbReference type="PANTHER" id="PTHR30537:SF74">
    <property type="entry name" value="HTH-TYPE TRANSCRIPTIONAL REGULATOR TRPI"/>
    <property type="match status" value="1"/>
</dbReference>
<dbReference type="Pfam" id="PF03466">
    <property type="entry name" value="LysR_substrate"/>
    <property type="match status" value="1"/>
</dbReference>
<gene>
    <name evidence="6" type="ORF">GR167_17085</name>
</gene>
<dbReference type="InterPro" id="IPR058163">
    <property type="entry name" value="LysR-type_TF_proteobact-type"/>
</dbReference>
<dbReference type="PRINTS" id="PR00039">
    <property type="entry name" value="HTHLYSR"/>
</dbReference>
<dbReference type="PANTHER" id="PTHR30537">
    <property type="entry name" value="HTH-TYPE TRANSCRIPTIONAL REGULATOR"/>
    <property type="match status" value="1"/>
</dbReference>
<dbReference type="EMBL" id="WWEN01000009">
    <property type="protein sequence ID" value="MYM57034.1"/>
    <property type="molecule type" value="Genomic_DNA"/>
</dbReference>
<dbReference type="GO" id="GO:0003700">
    <property type="term" value="F:DNA-binding transcription factor activity"/>
    <property type="evidence" value="ECO:0007669"/>
    <property type="project" value="InterPro"/>
</dbReference>
<evidence type="ECO:0000256" key="3">
    <source>
        <dbReference type="ARBA" id="ARBA00023125"/>
    </source>
</evidence>
<comment type="caution">
    <text evidence="6">The sequence shown here is derived from an EMBL/GenBank/DDBJ whole genome shotgun (WGS) entry which is preliminary data.</text>
</comment>
<accession>A0A6L8LM08</accession>
<dbReference type="InterPro" id="IPR000847">
    <property type="entry name" value="LysR_HTH_N"/>
</dbReference>
<dbReference type="Gene3D" id="1.10.10.10">
    <property type="entry name" value="Winged helix-like DNA-binding domain superfamily/Winged helix DNA-binding domain"/>
    <property type="match status" value="1"/>
</dbReference>
<dbReference type="Gene3D" id="3.40.190.10">
    <property type="entry name" value="Periplasmic binding protein-like II"/>
    <property type="match status" value="2"/>
</dbReference>
<evidence type="ECO:0000313" key="6">
    <source>
        <dbReference type="EMBL" id="MYM57034.1"/>
    </source>
</evidence>
<keyword evidence="7" id="KW-1185">Reference proteome</keyword>
<feature type="domain" description="HTH lysR-type" evidence="5">
    <location>
        <begin position="11"/>
        <end position="68"/>
    </location>
</feature>
<dbReference type="Pfam" id="PF00126">
    <property type="entry name" value="HTH_1"/>
    <property type="match status" value="1"/>
</dbReference>
<dbReference type="InterPro" id="IPR036390">
    <property type="entry name" value="WH_DNA-bd_sf"/>
</dbReference>
<dbReference type="InterPro" id="IPR036388">
    <property type="entry name" value="WH-like_DNA-bd_sf"/>
</dbReference>
<organism evidence="6 7">
    <name type="scientific">Thalassovita mangrovi</name>
    <dbReference type="NCBI Taxonomy" id="2692236"/>
    <lineage>
        <taxon>Bacteria</taxon>
        <taxon>Pseudomonadati</taxon>
        <taxon>Pseudomonadota</taxon>
        <taxon>Alphaproteobacteria</taxon>
        <taxon>Rhodobacterales</taxon>
        <taxon>Roseobacteraceae</taxon>
        <taxon>Thalassovita</taxon>
    </lineage>
</organism>
<name>A0A6L8LM08_9RHOB</name>
<comment type="similarity">
    <text evidence="1">Belongs to the LysR transcriptional regulatory family.</text>
</comment>
<reference evidence="6 7" key="1">
    <citation type="submission" date="2020-01" db="EMBL/GenBank/DDBJ databases">
        <authorList>
            <person name="Chen S."/>
        </authorList>
    </citation>
    <scope>NUCLEOTIDE SEQUENCE [LARGE SCALE GENOMIC DNA]</scope>
    <source>
        <strain evidence="6 7">GS-10</strain>
    </source>
</reference>
<evidence type="ECO:0000313" key="7">
    <source>
        <dbReference type="Proteomes" id="UP000479043"/>
    </source>
</evidence>
<evidence type="ECO:0000256" key="1">
    <source>
        <dbReference type="ARBA" id="ARBA00009437"/>
    </source>
</evidence>
<dbReference type="GO" id="GO:0043565">
    <property type="term" value="F:sequence-specific DNA binding"/>
    <property type="evidence" value="ECO:0007669"/>
    <property type="project" value="TreeGrafter"/>
</dbReference>
<dbReference type="AlphaFoldDB" id="A0A6L8LM08"/>
<dbReference type="GO" id="GO:0006351">
    <property type="term" value="P:DNA-templated transcription"/>
    <property type="evidence" value="ECO:0007669"/>
    <property type="project" value="TreeGrafter"/>
</dbReference>
<dbReference type="PROSITE" id="PS50931">
    <property type="entry name" value="HTH_LYSR"/>
    <property type="match status" value="1"/>
</dbReference>
<dbReference type="RefSeq" id="WP_160974945.1">
    <property type="nucleotide sequence ID" value="NZ_WWEN01000009.1"/>
</dbReference>
<sequence>MPVRPPRPSGPPLNALRAFEAAARLGGFSRAAEELCVTPGAVAQQVKLLEDWAGVALFDRQAQGVVLNDMGRQVLPLATRAFDQIAATVQEIRAVASPNRLHIAALPAVAQLWLSPRLPGLRRALPDLEISVTAMEQPPNLERDPFDMTLFFGDPAEGEAIAGDEVLPVCSPALEGGLAHVADLAGVNCLSDSAWAQDWPLWLQRIAGAEAPTVRGPVFSLYALAVQEAVNGAGVLIGHRCLIERELREGRLVAPFDHPVATGKALILQLRQPVREPLARLAAALRESRL</sequence>
<dbReference type="InterPro" id="IPR005119">
    <property type="entry name" value="LysR_subst-bd"/>
</dbReference>
<protein>
    <submittedName>
        <fullName evidence="6">LysR family transcriptional regulator</fullName>
    </submittedName>
</protein>
<dbReference type="SUPFAM" id="SSF46785">
    <property type="entry name" value="Winged helix' DNA-binding domain"/>
    <property type="match status" value="1"/>
</dbReference>
<keyword evidence="2" id="KW-0805">Transcription regulation</keyword>
<dbReference type="SUPFAM" id="SSF53850">
    <property type="entry name" value="Periplasmic binding protein-like II"/>
    <property type="match status" value="1"/>
</dbReference>
<evidence type="ECO:0000256" key="4">
    <source>
        <dbReference type="ARBA" id="ARBA00023163"/>
    </source>
</evidence>
<evidence type="ECO:0000259" key="5">
    <source>
        <dbReference type="PROSITE" id="PS50931"/>
    </source>
</evidence>